<protein>
    <submittedName>
        <fullName evidence="2">Uncharacterized protein</fullName>
    </submittedName>
</protein>
<gene>
    <name evidence="2" type="ORF">BaRGS_00001791</name>
</gene>
<evidence type="ECO:0000313" key="2">
    <source>
        <dbReference type="EMBL" id="KAK7506940.1"/>
    </source>
</evidence>
<evidence type="ECO:0000313" key="3">
    <source>
        <dbReference type="Proteomes" id="UP001519460"/>
    </source>
</evidence>
<dbReference type="AlphaFoldDB" id="A0ABD0M5Y3"/>
<sequence>MTPESPSEQGAKGTTNKHPSGYHIAYFTRSGCPYTKRRRAAARVPGQTKRKIRLGRGSALNERSTVAGDLAGVWSQVLLWRGR</sequence>
<dbReference type="EMBL" id="JACVVK020000005">
    <property type="protein sequence ID" value="KAK7506940.1"/>
    <property type="molecule type" value="Genomic_DNA"/>
</dbReference>
<feature type="region of interest" description="Disordered" evidence="1">
    <location>
        <begin position="1"/>
        <end position="22"/>
    </location>
</feature>
<reference evidence="2 3" key="1">
    <citation type="journal article" date="2023" name="Sci. Data">
        <title>Genome assembly of the Korean intertidal mud-creeper Batillaria attramentaria.</title>
        <authorList>
            <person name="Patra A.K."/>
            <person name="Ho P.T."/>
            <person name="Jun S."/>
            <person name="Lee S.J."/>
            <person name="Kim Y."/>
            <person name="Won Y.J."/>
        </authorList>
    </citation>
    <scope>NUCLEOTIDE SEQUENCE [LARGE SCALE GENOMIC DNA]</scope>
    <source>
        <strain evidence="2">Wonlab-2016</strain>
    </source>
</reference>
<keyword evidence="3" id="KW-1185">Reference proteome</keyword>
<feature type="non-terminal residue" evidence="2">
    <location>
        <position position="83"/>
    </location>
</feature>
<comment type="caution">
    <text evidence="2">The sequence shown here is derived from an EMBL/GenBank/DDBJ whole genome shotgun (WGS) entry which is preliminary data.</text>
</comment>
<accession>A0ABD0M5Y3</accession>
<proteinExistence type="predicted"/>
<dbReference type="Proteomes" id="UP001519460">
    <property type="component" value="Unassembled WGS sequence"/>
</dbReference>
<name>A0ABD0M5Y3_9CAEN</name>
<evidence type="ECO:0000256" key="1">
    <source>
        <dbReference type="SAM" id="MobiDB-lite"/>
    </source>
</evidence>
<organism evidence="2 3">
    <name type="scientific">Batillaria attramentaria</name>
    <dbReference type="NCBI Taxonomy" id="370345"/>
    <lineage>
        <taxon>Eukaryota</taxon>
        <taxon>Metazoa</taxon>
        <taxon>Spiralia</taxon>
        <taxon>Lophotrochozoa</taxon>
        <taxon>Mollusca</taxon>
        <taxon>Gastropoda</taxon>
        <taxon>Caenogastropoda</taxon>
        <taxon>Sorbeoconcha</taxon>
        <taxon>Cerithioidea</taxon>
        <taxon>Batillariidae</taxon>
        <taxon>Batillaria</taxon>
    </lineage>
</organism>
<feature type="compositionally biased region" description="Polar residues" evidence="1">
    <location>
        <begin position="1"/>
        <end position="18"/>
    </location>
</feature>